<dbReference type="AlphaFoldDB" id="A0A6A5WQ62"/>
<evidence type="ECO:0000259" key="1">
    <source>
        <dbReference type="Pfam" id="PF06985"/>
    </source>
</evidence>
<dbReference type="EMBL" id="ML977569">
    <property type="protein sequence ID" value="KAF2004003.1"/>
    <property type="molecule type" value="Genomic_DNA"/>
</dbReference>
<reference evidence="2" key="1">
    <citation type="journal article" date="2020" name="Stud. Mycol.">
        <title>101 Dothideomycetes genomes: a test case for predicting lifestyles and emergence of pathogens.</title>
        <authorList>
            <person name="Haridas S."/>
            <person name="Albert R."/>
            <person name="Binder M."/>
            <person name="Bloem J."/>
            <person name="Labutti K."/>
            <person name="Salamov A."/>
            <person name="Andreopoulos B."/>
            <person name="Baker S."/>
            <person name="Barry K."/>
            <person name="Bills G."/>
            <person name="Bluhm B."/>
            <person name="Cannon C."/>
            <person name="Castanera R."/>
            <person name="Culley D."/>
            <person name="Daum C."/>
            <person name="Ezra D."/>
            <person name="Gonzalez J."/>
            <person name="Henrissat B."/>
            <person name="Kuo A."/>
            <person name="Liang C."/>
            <person name="Lipzen A."/>
            <person name="Lutzoni F."/>
            <person name="Magnuson J."/>
            <person name="Mondo S."/>
            <person name="Nolan M."/>
            <person name="Ohm R."/>
            <person name="Pangilinan J."/>
            <person name="Park H.-J."/>
            <person name="Ramirez L."/>
            <person name="Alfaro M."/>
            <person name="Sun H."/>
            <person name="Tritt A."/>
            <person name="Yoshinaga Y."/>
            <person name="Zwiers L.-H."/>
            <person name="Turgeon B."/>
            <person name="Goodwin S."/>
            <person name="Spatafora J."/>
            <person name="Crous P."/>
            <person name="Grigoriev I."/>
        </authorList>
    </citation>
    <scope>NUCLEOTIDE SEQUENCE</scope>
    <source>
        <strain evidence="2">CBS 123094</strain>
    </source>
</reference>
<gene>
    <name evidence="2" type="ORF">P154DRAFT_572463</name>
</gene>
<dbReference type="Proteomes" id="UP000799779">
    <property type="component" value="Unassembled WGS sequence"/>
</dbReference>
<protein>
    <submittedName>
        <fullName evidence="2">HET-domain-containing protein</fullName>
    </submittedName>
</protein>
<keyword evidence="3" id="KW-1185">Reference proteome</keyword>
<dbReference type="InterPro" id="IPR010730">
    <property type="entry name" value="HET"/>
</dbReference>
<accession>A0A6A5WQ62</accession>
<proteinExistence type="predicted"/>
<organism evidence="2 3">
    <name type="scientific">Amniculicola lignicola CBS 123094</name>
    <dbReference type="NCBI Taxonomy" id="1392246"/>
    <lineage>
        <taxon>Eukaryota</taxon>
        <taxon>Fungi</taxon>
        <taxon>Dikarya</taxon>
        <taxon>Ascomycota</taxon>
        <taxon>Pezizomycotina</taxon>
        <taxon>Dothideomycetes</taxon>
        <taxon>Pleosporomycetidae</taxon>
        <taxon>Pleosporales</taxon>
        <taxon>Amniculicolaceae</taxon>
        <taxon>Amniculicola</taxon>
    </lineage>
</organism>
<dbReference type="PANTHER" id="PTHR33112">
    <property type="entry name" value="DOMAIN PROTEIN, PUTATIVE-RELATED"/>
    <property type="match status" value="1"/>
</dbReference>
<dbReference type="PANTHER" id="PTHR33112:SF12">
    <property type="entry name" value="HETEROKARYON INCOMPATIBILITY DOMAIN-CONTAINING PROTEIN"/>
    <property type="match status" value="1"/>
</dbReference>
<name>A0A6A5WQ62_9PLEO</name>
<evidence type="ECO:0000313" key="2">
    <source>
        <dbReference type="EMBL" id="KAF2004003.1"/>
    </source>
</evidence>
<dbReference type="Pfam" id="PF06985">
    <property type="entry name" value="HET"/>
    <property type="match status" value="1"/>
</dbReference>
<feature type="domain" description="Heterokaryon incompatibility" evidence="1">
    <location>
        <begin position="111"/>
        <end position="248"/>
    </location>
</feature>
<evidence type="ECO:0000313" key="3">
    <source>
        <dbReference type="Proteomes" id="UP000799779"/>
    </source>
</evidence>
<sequence length="627" mass="70829">MAEEVRTGKRMMRILRFDPVEGIRMLSEEGKYDLGLPMGHMGPEERNNFSDCYYQEVKAAPDYPLLRKCLSMCVHTHSDCQIENAQHVRRNIYVIDVLSRALIRLGEQSEYLALSYLWGNVYQPTVPGPGPIPQKLPLTIEHAMIVAKELGYQYLWVDSVCINQTNAAEKAEQIQNMGNIYADAVATIVVLGGNADSGIPGVDRKVFPRKDCQYYAHYGNNQFLSKMPSLKEDIASSEWSNRGWTYQEGILSPRKVLFSENQAFFFCNQGHMAESFNAPKEHIQHNRGDIWALSNLRDMGTPPEDHFQIWNKTIGAYASRILTHEEDALNAVAGILQKLTTAFFPDGFLYGLPLADFRHALLWGQDYSNPTSKHGACRRVEKFPSWTWAGWRFGTAVLLIDNNLSRDVCLPPLKITYQGTKINPDQFQCVSQAKPSEESFPNSSKRALKSTGFDSFSRMTHLFTSALEDHLDTTISMDIRMIPKGFLQIQGLVLRLPILLMNDEGVVANSCVRLCPIRSIFNEQVGRIKKGAKRIAINGYVDLKSSLDKTAHYIDALGTKRYFYDCLFLSADRVSSRSSTLQLLLLDFEDGGVATRAGRCYVAVETVSAMEELWPIARPTLRTFWLA</sequence>
<dbReference type="OrthoDB" id="5428863at2759"/>